<evidence type="ECO:0000313" key="2">
    <source>
        <dbReference type="Proteomes" id="UP000037943"/>
    </source>
</evidence>
<protein>
    <submittedName>
        <fullName evidence="1">Uncharacterized protein</fullName>
    </submittedName>
</protein>
<accession>A0ABR5KZI6</accession>
<gene>
    <name evidence="1" type="ORF">AC499_2568</name>
</gene>
<reference evidence="1 2" key="1">
    <citation type="submission" date="2015-07" db="EMBL/GenBank/DDBJ databases">
        <authorList>
            <person name="O'Brien H.E."/>
            <person name="Thakur S."/>
            <person name="Gong Y."/>
            <person name="Wang P.W."/>
            <person name="Guttman D.S."/>
        </authorList>
    </citation>
    <scope>NUCLEOTIDE SEQUENCE [LARGE SCALE GENOMIC DNA]</scope>
    <source>
        <strain evidence="1 2">107</strain>
    </source>
</reference>
<evidence type="ECO:0000313" key="1">
    <source>
        <dbReference type="EMBL" id="KPC20977.1"/>
    </source>
</evidence>
<sequence length="214" mass="23590">MAALTMFETEMNAFFLAQALQQVQIAFVVLDMQRSCRVKTVHVLEPVSVCSNAVYFKQLSDQLRRRNILIDASAPMGGKLAKAGHQDQVIKAHTNPAVDSGRMADLAMHAAATLTESQKRFSVQQAAHIQKRVADQPDIEAIRFIESITAGEADDMQIRLAVGNRQYDWHLQVLAHLRGSLPSKSGCAGYGIPWPKSIAARFFGKRLQAVMESG</sequence>
<keyword evidence="2" id="KW-1185">Reference proteome</keyword>
<comment type="caution">
    <text evidence="1">The sequence shown here is derived from an EMBL/GenBank/DDBJ whole genome shotgun (WGS) entry which is preliminary data.</text>
</comment>
<dbReference type="Proteomes" id="UP000037943">
    <property type="component" value="Unassembled WGS sequence"/>
</dbReference>
<name>A0ABR5KZI6_PSEAV</name>
<dbReference type="EMBL" id="LGLK01000016">
    <property type="protein sequence ID" value="KPC20977.1"/>
    <property type="molecule type" value="Genomic_DNA"/>
</dbReference>
<reference evidence="1 2" key="2">
    <citation type="submission" date="2015-10" db="EMBL/GenBank/DDBJ databases">
        <title>Comparative genomics and high-throughput reverse genetic screens identify a new phytobacterial MAMP and an Arabidopsis receptor required for immune elicitation.</title>
        <authorList>
            <person name="Mott G.A."/>
            <person name="Thakur S."/>
            <person name="Wang P.W."/>
            <person name="Desveaux D."/>
            <person name="Guttman D.S."/>
        </authorList>
    </citation>
    <scope>NUCLEOTIDE SEQUENCE [LARGE SCALE GENOMIC DNA]</scope>
    <source>
        <strain evidence="1 2">107</strain>
    </source>
</reference>
<proteinExistence type="predicted"/>
<organism evidence="1 2">
    <name type="scientific">Pseudomonas amygdali pv. lachrymans</name>
    <name type="common">Pseudomonas syringae pv. lachrymans</name>
    <dbReference type="NCBI Taxonomy" id="53707"/>
    <lineage>
        <taxon>Bacteria</taxon>
        <taxon>Pseudomonadati</taxon>
        <taxon>Pseudomonadota</taxon>
        <taxon>Gammaproteobacteria</taxon>
        <taxon>Pseudomonadales</taxon>
        <taxon>Pseudomonadaceae</taxon>
        <taxon>Pseudomonas</taxon>
        <taxon>Pseudomonas amygdali</taxon>
    </lineage>
</organism>